<dbReference type="PROSITE" id="PS50109">
    <property type="entry name" value="HIS_KIN"/>
    <property type="match status" value="1"/>
</dbReference>
<name>A0A6M1U4Q8_9RHOB</name>
<keyword evidence="4" id="KW-0597">Phosphoprotein</keyword>
<feature type="transmembrane region" description="Helical" evidence="13">
    <location>
        <begin position="12"/>
        <end position="33"/>
    </location>
</feature>
<evidence type="ECO:0000256" key="2">
    <source>
        <dbReference type="ARBA" id="ARBA00004141"/>
    </source>
</evidence>
<keyword evidence="5" id="KW-0808">Transferase</keyword>
<dbReference type="InterPro" id="IPR050428">
    <property type="entry name" value="TCS_sensor_his_kinase"/>
</dbReference>
<evidence type="ECO:0000256" key="6">
    <source>
        <dbReference type="ARBA" id="ARBA00022692"/>
    </source>
</evidence>
<dbReference type="SUPFAM" id="SSF47384">
    <property type="entry name" value="Homodimeric domain of signal transducing histidine kinase"/>
    <property type="match status" value="1"/>
</dbReference>
<dbReference type="GO" id="GO:0000155">
    <property type="term" value="F:phosphorelay sensor kinase activity"/>
    <property type="evidence" value="ECO:0007669"/>
    <property type="project" value="InterPro"/>
</dbReference>
<evidence type="ECO:0000256" key="5">
    <source>
        <dbReference type="ARBA" id="ARBA00022679"/>
    </source>
</evidence>
<evidence type="ECO:0000313" key="15">
    <source>
        <dbReference type="EMBL" id="NGQ92674.1"/>
    </source>
</evidence>
<evidence type="ECO:0000256" key="9">
    <source>
        <dbReference type="ARBA" id="ARBA00022840"/>
    </source>
</evidence>
<feature type="domain" description="Histidine kinase" evidence="14">
    <location>
        <begin position="233"/>
        <end position="441"/>
    </location>
</feature>
<proteinExistence type="predicted"/>
<accession>A0A6M1U4Q8</accession>
<evidence type="ECO:0000256" key="3">
    <source>
        <dbReference type="ARBA" id="ARBA00012438"/>
    </source>
</evidence>
<keyword evidence="13" id="KW-0472">Membrane</keyword>
<evidence type="ECO:0000256" key="11">
    <source>
        <dbReference type="ARBA" id="ARBA00023012"/>
    </source>
</evidence>
<reference evidence="15 16" key="1">
    <citation type="submission" date="2020-02" db="EMBL/GenBank/DDBJ databases">
        <title>Rhodobacter translucens sp. nov., a novel bacterium isolated from activated sludge.</title>
        <authorList>
            <person name="Liu J."/>
        </authorList>
    </citation>
    <scope>NUCLEOTIDE SEQUENCE [LARGE SCALE GENOMIC DNA]</scope>
    <source>
        <strain evidence="15 16">HX-7-19</strain>
    </source>
</reference>
<dbReference type="InterPro" id="IPR036890">
    <property type="entry name" value="HATPase_C_sf"/>
</dbReference>
<evidence type="ECO:0000256" key="12">
    <source>
        <dbReference type="SAM" id="Coils"/>
    </source>
</evidence>
<dbReference type="Pfam" id="PF02518">
    <property type="entry name" value="HATPase_c"/>
    <property type="match status" value="1"/>
</dbReference>
<keyword evidence="9" id="KW-0067">ATP-binding</keyword>
<comment type="caution">
    <text evidence="15">The sequence shown here is derived from an EMBL/GenBank/DDBJ whole genome shotgun (WGS) entry which is preliminary data.</text>
</comment>
<gene>
    <name evidence="15" type="ORF">G5V65_17410</name>
</gene>
<dbReference type="Gene3D" id="3.30.565.10">
    <property type="entry name" value="Histidine kinase-like ATPase, C-terminal domain"/>
    <property type="match status" value="1"/>
</dbReference>
<keyword evidence="16" id="KW-1185">Reference proteome</keyword>
<evidence type="ECO:0000256" key="13">
    <source>
        <dbReference type="SAM" id="Phobius"/>
    </source>
</evidence>
<keyword evidence="10 13" id="KW-1133">Transmembrane helix</keyword>
<organism evidence="15 16">
    <name type="scientific">Paragemmobacter kunshanensis</name>
    <dbReference type="NCBI Taxonomy" id="2583234"/>
    <lineage>
        <taxon>Bacteria</taxon>
        <taxon>Pseudomonadati</taxon>
        <taxon>Pseudomonadota</taxon>
        <taxon>Alphaproteobacteria</taxon>
        <taxon>Rhodobacterales</taxon>
        <taxon>Paracoccaceae</taxon>
        <taxon>Paragemmobacter</taxon>
    </lineage>
</organism>
<keyword evidence="12" id="KW-0175">Coiled coil</keyword>
<sequence>MKVVSIRLRSALILSGMVTLLWLVTAGLTARLLSAEMDEVFDSALQETGQRILQLAVVDVLNREEEGITRHVAGLADHDEHFTYVVRDAKGAILLTSHKAEPDALPALAENGFQDDGGLRLYQEAAVQGSVILTIAEPLSHRREVGIEMALALALPLLVMVPLSVGAIFYGLGIGLRPLEALRRELAGRGAKRLSPVSTDGLPSELQPIVATVNGLLSRLETAFAAERSFAANAAHELRTPLAGALAQVQRLQSMTTDETARSRAAELEATLKRLTRLSEKLMQLARAEGARLVVDRETDLRAVLRLVVRDFQLGPGAARIDLKLPDVPVLSDVDPDAVAIVARNLVENALRHGAEGVVLVTLDAMGDLTVENGGAAIAERQLAALMERFVRGQGDGDGSGLGLAIVKTIADRIGSRLTLYSPIPGRADGFRASIALHGSHSQPSDANP</sequence>
<feature type="coiled-coil region" evidence="12">
    <location>
        <begin position="258"/>
        <end position="288"/>
    </location>
</feature>
<evidence type="ECO:0000256" key="4">
    <source>
        <dbReference type="ARBA" id="ARBA00022553"/>
    </source>
</evidence>
<keyword evidence="11" id="KW-0902">Two-component regulatory system</keyword>
<keyword evidence="8 15" id="KW-0418">Kinase</keyword>
<dbReference type="InterPro" id="IPR003594">
    <property type="entry name" value="HATPase_dom"/>
</dbReference>
<dbReference type="RefSeq" id="WP_165052578.1">
    <property type="nucleotide sequence ID" value="NZ_JAALFE010000020.1"/>
</dbReference>
<dbReference type="InterPro" id="IPR005467">
    <property type="entry name" value="His_kinase_dom"/>
</dbReference>
<dbReference type="InterPro" id="IPR036097">
    <property type="entry name" value="HisK_dim/P_sf"/>
</dbReference>
<dbReference type="Proteomes" id="UP000474758">
    <property type="component" value="Unassembled WGS sequence"/>
</dbReference>
<dbReference type="SUPFAM" id="SSF55874">
    <property type="entry name" value="ATPase domain of HSP90 chaperone/DNA topoisomerase II/histidine kinase"/>
    <property type="match status" value="1"/>
</dbReference>
<dbReference type="SMART" id="SM00387">
    <property type="entry name" value="HATPase_c"/>
    <property type="match status" value="1"/>
</dbReference>
<keyword evidence="7" id="KW-0547">Nucleotide-binding</keyword>
<evidence type="ECO:0000313" key="16">
    <source>
        <dbReference type="Proteomes" id="UP000474758"/>
    </source>
</evidence>
<dbReference type="PANTHER" id="PTHR45436">
    <property type="entry name" value="SENSOR HISTIDINE KINASE YKOH"/>
    <property type="match status" value="1"/>
</dbReference>
<evidence type="ECO:0000256" key="10">
    <source>
        <dbReference type="ARBA" id="ARBA00022989"/>
    </source>
</evidence>
<dbReference type="EMBL" id="JAALFE010000020">
    <property type="protein sequence ID" value="NGQ92674.1"/>
    <property type="molecule type" value="Genomic_DNA"/>
</dbReference>
<dbReference type="CDD" id="cd00082">
    <property type="entry name" value="HisKA"/>
    <property type="match status" value="1"/>
</dbReference>
<evidence type="ECO:0000256" key="8">
    <source>
        <dbReference type="ARBA" id="ARBA00022777"/>
    </source>
</evidence>
<dbReference type="SMART" id="SM00388">
    <property type="entry name" value="HisKA"/>
    <property type="match status" value="1"/>
</dbReference>
<keyword evidence="6 13" id="KW-0812">Transmembrane</keyword>
<dbReference type="GO" id="GO:0005524">
    <property type="term" value="F:ATP binding"/>
    <property type="evidence" value="ECO:0007669"/>
    <property type="project" value="UniProtKB-KW"/>
</dbReference>
<dbReference type="InterPro" id="IPR003661">
    <property type="entry name" value="HisK_dim/P_dom"/>
</dbReference>
<dbReference type="PANTHER" id="PTHR45436:SF14">
    <property type="entry name" value="SENSOR PROTEIN QSEC"/>
    <property type="match status" value="1"/>
</dbReference>
<evidence type="ECO:0000259" key="14">
    <source>
        <dbReference type="PROSITE" id="PS50109"/>
    </source>
</evidence>
<evidence type="ECO:0000256" key="7">
    <source>
        <dbReference type="ARBA" id="ARBA00022741"/>
    </source>
</evidence>
<dbReference type="GO" id="GO:0005886">
    <property type="term" value="C:plasma membrane"/>
    <property type="evidence" value="ECO:0007669"/>
    <property type="project" value="TreeGrafter"/>
</dbReference>
<dbReference type="EC" id="2.7.13.3" evidence="3"/>
<feature type="transmembrane region" description="Helical" evidence="13">
    <location>
        <begin position="149"/>
        <end position="176"/>
    </location>
</feature>
<evidence type="ECO:0000256" key="1">
    <source>
        <dbReference type="ARBA" id="ARBA00000085"/>
    </source>
</evidence>
<dbReference type="AlphaFoldDB" id="A0A6M1U4Q8"/>
<comment type="catalytic activity">
    <reaction evidence="1">
        <text>ATP + protein L-histidine = ADP + protein N-phospho-L-histidine.</text>
        <dbReference type="EC" id="2.7.13.3"/>
    </reaction>
</comment>
<protein>
    <recommendedName>
        <fullName evidence="3">histidine kinase</fullName>
        <ecNumber evidence="3">2.7.13.3</ecNumber>
    </recommendedName>
</protein>
<dbReference type="Pfam" id="PF00512">
    <property type="entry name" value="HisKA"/>
    <property type="match status" value="1"/>
</dbReference>
<comment type="subcellular location">
    <subcellularLocation>
        <location evidence="2">Membrane</location>
        <topology evidence="2">Multi-pass membrane protein</topology>
    </subcellularLocation>
</comment>
<dbReference type="Gene3D" id="1.10.287.130">
    <property type="match status" value="1"/>
</dbReference>